<gene>
    <name evidence="7" type="ORF">OW729_05425</name>
</gene>
<reference evidence="7" key="1">
    <citation type="submission" date="2022-12" db="EMBL/GenBank/DDBJ databases">
        <title>Clostridium sp. nov., isolated from industrial wastewater.</title>
        <authorList>
            <person name="Jiayan W."/>
        </authorList>
    </citation>
    <scope>NUCLEOTIDE SEQUENCE</scope>
    <source>
        <strain evidence="7">ZC22-4</strain>
    </source>
</reference>
<dbReference type="Pfam" id="PF00672">
    <property type="entry name" value="HAMP"/>
    <property type="match status" value="1"/>
</dbReference>
<feature type="domain" description="Methyl-accepting transducer" evidence="5">
    <location>
        <begin position="291"/>
        <end position="527"/>
    </location>
</feature>
<comment type="caution">
    <text evidence="7">The sequence shown here is derived from an EMBL/GenBank/DDBJ whole genome shotgun (WGS) entry which is preliminary data.</text>
</comment>
<name>A0ABT4D6X3_9CLOT</name>
<keyword evidence="4" id="KW-1133">Transmembrane helix</keyword>
<feature type="transmembrane region" description="Helical" evidence="4">
    <location>
        <begin position="192"/>
        <end position="213"/>
    </location>
</feature>
<keyword evidence="4" id="KW-0812">Transmembrane</keyword>
<dbReference type="Gene3D" id="6.10.340.10">
    <property type="match status" value="1"/>
</dbReference>
<dbReference type="EMBL" id="JAPQFJ010000004">
    <property type="protein sequence ID" value="MCY6958046.1"/>
    <property type="molecule type" value="Genomic_DNA"/>
</dbReference>
<evidence type="ECO:0000256" key="4">
    <source>
        <dbReference type="SAM" id="Phobius"/>
    </source>
</evidence>
<evidence type="ECO:0000259" key="5">
    <source>
        <dbReference type="PROSITE" id="PS50111"/>
    </source>
</evidence>
<dbReference type="PANTHER" id="PTHR32089">
    <property type="entry name" value="METHYL-ACCEPTING CHEMOTAXIS PROTEIN MCPB"/>
    <property type="match status" value="1"/>
</dbReference>
<dbReference type="PANTHER" id="PTHR32089:SF112">
    <property type="entry name" value="LYSOZYME-LIKE PROTEIN-RELATED"/>
    <property type="match status" value="1"/>
</dbReference>
<proteinExistence type="inferred from homology"/>
<dbReference type="InterPro" id="IPR004089">
    <property type="entry name" value="MCPsignal_dom"/>
</dbReference>
<dbReference type="Gene3D" id="1.10.287.950">
    <property type="entry name" value="Methyl-accepting chemotaxis protein"/>
    <property type="match status" value="1"/>
</dbReference>
<dbReference type="PROSITE" id="PS50885">
    <property type="entry name" value="HAMP"/>
    <property type="match status" value="1"/>
</dbReference>
<keyword evidence="1 3" id="KW-0807">Transducer</keyword>
<evidence type="ECO:0000256" key="3">
    <source>
        <dbReference type="PROSITE-ProRule" id="PRU00284"/>
    </source>
</evidence>
<evidence type="ECO:0000313" key="7">
    <source>
        <dbReference type="EMBL" id="MCY6958046.1"/>
    </source>
</evidence>
<dbReference type="RefSeq" id="WP_268060458.1">
    <property type="nucleotide sequence ID" value="NZ_JAPQFJ010000004.1"/>
</dbReference>
<dbReference type="Pfam" id="PF00015">
    <property type="entry name" value="MCPsignal"/>
    <property type="match status" value="1"/>
</dbReference>
<evidence type="ECO:0000256" key="2">
    <source>
        <dbReference type="ARBA" id="ARBA00029447"/>
    </source>
</evidence>
<dbReference type="SUPFAM" id="SSF58104">
    <property type="entry name" value="Methyl-accepting chemotaxis protein (MCP) signaling domain"/>
    <property type="match status" value="1"/>
</dbReference>
<evidence type="ECO:0000259" key="6">
    <source>
        <dbReference type="PROSITE" id="PS50885"/>
    </source>
</evidence>
<evidence type="ECO:0000256" key="1">
    <source>
        <dbReference type="ARBA" id="ARBA00023224"/>
    </source>
</evidence>
<sequence length="578" mass="64747">MKETSTIKTTTLRKKWTRNIMLLIISLFVIIDIIMYLCIINSIKSTINIAIPTITNGITSKIEKLDFSSLDREKENSNIYKEIDKTLATLQSKSDGFVKDIFIISNNNGKWTYVIDKSQESSAKYGDEFTRTTNLDKINESIETKEIYVDNIKHNLKEKTSASQVYVPLKLENKEVVVGIELNNSKFIKFEVIIISVLVFIMIVALIVVRLLVGLMTKHQTKSIDELVENMKLISNLEGDLTKRIQIKSNDEIGELANYTNKMLDTFQDVLINISDISKKLQDTNENFKDSFNTAKLEFEQMDTSTKDITTRITKQTEKLSSTSDKIREVNETIVQIANNSQLVTEEAIKTNESAIEGSKVMQNLDTNSKDIVNVVNTTSEVVENLVKESKEINNIIVAISSIAEQTNLLALNASIEAARAGEHGKGFAVVAEEVRKLAEESARWADEISKLVSNIQNGIENSGQSMQNVAKKTLEQNSFIDKVIERFNTINSSINDVSTRVEEVSSSTEEISANTSVITEEIENLAIISEENNSSAEEIAAGIDNEANSMNNLMNMVEELSTVSSYLNDKLSRLKLQ</sequence>
<dbReference type="Proteomes" id="UP001144612">
    <property type="component" value="Unassembled WGS sequence"/>
</dbReference>
<organism evidence="7 8">
    <name type="scientific">Clostridium brassicae</name>
    <dbReference type="NCBI Taxonomy" id="2999072"/>
    <lineage>
        <taxon>Bacteria</taxon>
        <taxon>Bacillati</taxon>
        <taxon>Bacillota</taxon>
        <taxon>Clostridia</taxon>
        <taxon>Eubacteriales</taxon>
        <taxon>Clostridiaceae</taxon>
        <taxon>Clostridium</taxon>
    </lineage>
</organism>
<feature type="domain" description="HAMP" evidence="6">
    <location>
        <begin position="218"/>
        <end position="272"/>
    </location>
</feature>
<keyword evidence="8" id="KW-1185">Reference proteome</keyword>
<dbReference type="CDD" id="cd11386">
    <property type="entry name" value="MCP_signal"/>
    <property type="match status" value="1"/>
</dbReference>
<keyword evidence="4" id="KW-0472">Membrane</keyword>
<accession>A0ABT4D6X3</accession>
<comment type="similarity">
    <text evidence="2">Belongs to the methyl-accepting chemotaxis (MCP) protein family.</text>
</comment>
<dbReference type="InterPro" id="IPR003660">
    <property type="entry name" value="HAMP_dom"/>
</dbReference>
<dbReference type="SMART" id="SM00304">
    <property type="entry name" value="HAMP"/>
    <property type="match status" value="1"/>
</dbReference>
<dbReference type="PROSITE" id="PS50111">
    <property type="entry name" value="CHEMOTAXIS_TRANSDUC_2"/>
    <property type="match status" value="1"/>
</dbReference>
<dbReference type="CDD" id="cd06225">
    <property type="entry name" value="HAMP"/>
    <property type="match status" value="1"/>
</dbReference>
<protein>
    <submittedName>
        <fullName evidence="7">Methyl-accepting chemotaxis protein</fullName>
    </submittedName>
</protein>
<evidence type="ECO:0000313" key="8">
    <source>
        <dbReference type="Proteomes" id="UP001144612"/>
    </source>
</evidence>
<dbReference type="SMART" id="SM00283">
    <property type="entry name" value="MA"/>
    <property type="match status" value="1"/>
</dbReference>
<feature type="transmembrane region" description="Helical" evidence="4">
    <location>
        <begin position="20"/>
        <end position="43"/>
    </location>
</feature>